<sequence length="156" mass="17928">MPLNTAKILKKRREPLITRGFCLCKKTTWEYEGESTWECFCHCDDCRRNCSAPVVAWLGVPLRNFRWTGQTPKTLESSKGVFRHFCADCGAPMGFEADHYAGGMHLYAASLEDPTKFTPTFHVNWKGKLPWLVMEDDLTKYDTTLLHAPEDLSDYE</sequence>
<keyword evidence="3" id="KW-0862">Zinc</keyword>
<feature type="domain" description="CENP-V/GFA" evidence="5">
    <location>
        <begin position="18"/>
        <end position="126"/>
    </location>
</feature>
<dbReference type="Pfam" id="PF04828">
    <property type="entry name" value="GFA"/>
    <property type="match status" value="1"/>
</dbReference>
<keyword evidence="2" id="KW-0479">Metal-binding</keyword>
<evidence type="ECO:0000256" key="1">
    <source>
        <dbReference type="ARBA" id="ARBA00005495"/>
    </source>
</evidence>
<gene>
    <name evidence="6" type="ORF">BXY66_1972</name>
</gene>
<dbReference type="SUPFAM" id="SSF51316">
    <property type="entry name" value="Mss4-like"/>
    <property type="match status" value="1"/>
</dbReference>
<dbReference type="PANTHER" id="PTHR33337">
    <property type="entry name" value="GFA DOMAIN-CONTAINING PROTEIN"/>
    <property type="match status" value="1"/>
</dbReference>
<dbReference type="PROSITE" id="PS51891">
    <property type="entry name" value="CENP_V_GFA"/>
    <property type="match status" value="1"/>
</dbReference>
<dbReference type="GO" id="GO:0046872">
    <property type="term" value="F:metal ion binding"/>
    <property type="evidence" value="ECO:0007669"/>
    <property type="project" value="UniProtKB-KW"/>
</dbReference>
<evidence type="ECO:0000256" key="2">
    <source>
        <dbReference type="ARBA" id="ARBA00022723"/>
    </source>
</evidence>
<comment type="caution">
    <text evidence="6">The sequence shown here is derived from an EMBL/GenBank/DDBJ whole genome shotgun (WGS) entry which is preliminary data.</text>
</comment>
<reference evidence="6 7" key="1">
    <citation type="submission" date="2019-03" db="EMBL/GenBank/DDBJ databases">
        <title>Genomic Encyclopedia of Archaeal and Bacterial Type Strains, Phase II (KMG-II): from individual species to whole genera.</title>
        <authorList>
            <person name="Goeker M."/>
        </authorList>
    </citation>
    <scope>NUCLEOTIDE SEQUENCE [LARGE SCALE GENOMIC DNA]</scope>
    <source>
        <strain evidence="6 7">DSM 26433</strain>
    </source>
</reference>
<dbReference type="AlphaFoldDB" id="A0A4R1NNW5"/>
<evidence type="ECO:0000259" key="5">
    <source>
        <dbReference type="PROSITE" id="PS51891"/>
    </source>
</evidence>
<evidence type="ECO:0000256" key="4">
    <source>
        <dbReference type="ARBA" id="ARBA00023239"/>
    </source>
</evidence>
<protein>
    <recommendedName>
        <fullName evidence="5">CENP-V/GFA domain-containing protein</fullName>
    </recommendedName>
</protein>
<dbReference type="InterPro" id="IPR006913">
    <property type="entry name" value="CENP-V/GFA"/>
</dbReference>
<proteinExistence type="inferred from homology"/>
<accession>A0A4R1NNW5</accession>
<dbReference type="Gene3D" id="3.90.1590.10">
    <property type="entry name" value="glutathione-dependent formaldehyde- activating enzyme (gfa)"/>
    <property type="match status" value="1"/>
</dbReference>
<dbReference type="Proteomes" id="UP000295673">
    <property type="component" value="Unassembled WGS sequence"/>
</dbReference>
<evidence type="ECO:0000313" key="6">
    <source>
        <dbReference type="EMBL" id="TCL09905.1"/>
    </source>
</evidence>
<evidence type="ECO:0000313" key="7">
    <source>
        <dbReference type="Proteomes" id="UP000295673"/>
    </source>
</evidence>
<organism evidence="6 7">
    <name type="scientific">Shimia isoporae</name>
    <dbReference type="NCBI Taxonomy" id="647720"/>
    <lineage>
        <taxon>Bacteria</taxon>
        <taxon>Pseudomonadati</taxon>
        <taxon>Pseudomonadota</taxon>
        <taxon>Alphaproteobacteria</taxon>
        <taxon>Rhodobacterales</taxon>
        <taxon>Roseobacteraceae</taxon>
    </lineage>
</organism>
<comment type="similarity">
    <text evidence="1">Belongs to the Gfa family.</text>
</comment>
<dbReference type="GO" id="GO:0016846">
    <property type="term" value="F:carbon-sulfur lyase activity"/>
    <property type="evidence" value="ECO:0007669"/>
    <property type="project" value="InterPro"/>
</dbReference>
<dbReference type="PANTHER" id="PTHR33337:SF40">
    <property type="entry name" value="CENP-V_GFA DOMAIN-CONTAINING PROTEIN-RELATED"/>
    <property type="match status" value="1"/>
</dbReference>
<dbReference type="OrthoDB" id="9807246at2"/>
<dbReference type="EMBL" id="SMGR01000001">
    <property type="protein sequence ID" value="TCL09905.1"/>
    <property type="molecule type" value="Genomic_DNA"/>
</dbReference>
<keyword evidence="7" id="KW-1185">Reference proteome</keyword>
<keyword evidence="4" id="KW-0456">Lyase</keyword>
<name>A0A4R1NNW5_9RHOB</name>
<dbReference type="InterPro" id="IPR011057">
    <property type="entry name" value="Mss4-like_sf"/>
</dbReference>
<evidence type="ECO:0000256" key="3">
    <source>
        <dbReference type="ARBA" id="ARBA00022833"/>
    </source>
</evidence>